<comment type="caution">
    <text evidence="3">The sequence shown here is derived from an EMBL/GenBank/DDBJ whole genome shotgun (WGS) entry which is preliminary data.</text>
</comment>
<evidence type="ECO:0000259" key="2">
    <source>
        <dbReference type="PROSITE" id="PS50110"/>
    </source>
</evidence>
<dbReference type="RefSeq" id="WP_181549613.1">
    <property type="nucleotide sequence ID" value="NZ_JACDUS010000001.1"/>
</dbReference>
<feature type="domain" description="Response regulatory" evidence="2">
    <location>
        <begin position="89"/>
        <end position="208"/>
    </location>
</feature>
<dbReference type="AlphaFoldDB" id="A0A7W0C669"/>
<reference evidence="3 4" key="1">
    <citation type="submission" date="2020-07" db="EMBL/GenBank/DDBJ databases">
        <title>Genomic Encyclopedia of Type Strains, Phase IV (KMG-IV): sequencing the most valuable type-strain genomes for metagenomic binning, comparative biology and taxonomic classification.</title>
        <authorList>
            <person name="Goeker M."/>
        </authorList>
    </citation>
    <scope>NUCLEOTIDE SEQUENCE [LARGE SCALE GENOMIC DNA]</scope>
    <source>
        <strain evidence="3 4">DSM 17721</strain>
    </source>
</reference>
<dbReference type="GO" id="GO:0000160">
    <property type="term" value="P:phosphorelay signal transduction system"/>
    <property type="evidence" value="ECO:0007669"/>
    <property type="project" value="InterPro"/>
</dbReference>
<dbReference type="InterPro" id="IPR011006">
    <property type="entry name" value="CheY-like_superfamily"/>
</dbReference>
<gene>
    <name evidence="3" type="ORF">HNR65_000236</name>
</gene>
<dbReference type="Proteomes" id="UP000525298">
    <property type="component" value="Unassembled WGS sequence"/>
</dbReference>
<keyword evidence="4" id="KW-1185">Reference proteome</keyword>
<comment type="caution">
    <text evidence="1">Lacks conserved residue(s) required for the propagation of feature annotation.</text>
</comment>
<accession>A0A7W0C669</accession>
<evidence type="ECO:0000313" key="3">
    <source>
        <dbReference type="EMBL" id="MBA2879929.1"/>
    </source>
</evidence>
<name>A0A7W0C669_9BACT</name>
<protein>
    <submittedName>
        <fullName evidence="3">Putative Zn finger-like uncharacterized protein</fullName>
    </submittedName>
</protein>
<dbReference type="Gene3D" id="3.40.50.2300">
    <property type="match status" value="1"/>
</dbReference>
<dbReference type="Pfam" id="PF13717">
    <property type="entry name" value="Zn_ribbon_4"/>
    <property type="match status" value="1"/>
</dbReference>
<sequence length="228" mass="25730">MEITCTHCQKKIQIPDEKVPENKPFSLRCPGCKNRFSVDPAASADPAADAGFEDAETGGADEADEFAVSGDDYDASEKPFDFLEEEGRTAMLLENDAGIVSQAQKVLEVMDYHVTVPEDVRDALRKMKYHQFDLILLNEIFDSSSPDANGVLIYLQRMTMDTRRQIFVALLTERYDTMDRMAAFLKSVNVVIHVKDISQLDRILARAINENELFYAVFKESAKKLGQY</sequence>
<organism evidence="3 4">
    <name type="scientific">Desulfosalsimonas propionicica</name>
    <dbReference type="NCBI Taxonomy" id="332175"/>
    <lineage>
        <taxon>Bacteria</taxon>
        <taxon>Pseudomonadati</taxon>
        <taxon>Thermodesulfobacteriota</taxon>
        <taxon>Desulfobacteria</taxon>
        <taxon>Desulfobacterales</taxon>
        <taxon>Desulfosalsimonadaceae</taxon>
        <taxon>Desulfosalsimonas</taxon>
    </lineage>
</organism>
<dbReference type="InterPro" id="IPR011723">
    <property type="entry name" value="Znf/thioredoxin_put"/>
</dbReference>
<dbReference type="SUPFAM" id="SSF52172">
    <property type="entry name" value="CheY-like"/>
    <property type="match status" value="1"/>
</dbReference>
<dbReference type="PROSITE" id="PS50110">
    <property type="entry name" value="RESPONSE_REGULATORY"/>
    <property type="match status" value="1"/>
</dbReference>
<dbReference type="InterPro" id="IPR001789">
    <property type="entry name" value="Sig_transdc_resp-reg_receiver"/>
</dbReference>
<evidence type="ECO:0000256" key="1">
    <source>
        <dbReference type="PROSITE-ProRule" id="PRU00169"/>
    </source>
</evidence>
<proteinExistence type="predicted"/>
<evidence type="ECO:0000313" key="4">
    <source>
        <dbReference type="Proteomes" id="UP000525298"/>
    </source>
</evidence>
<dbReference type="EMBL" id="JACDUS010000001">
    <property type="protein sequence ID" value="MBA2879929.1"/>
    <property type="molecule type" value="Genomic_DNA"/>
</dbReference>